<feature type="region of interest" description="Disordered" evidence="1">
    <location>
        <begin position="47"/>
        <end position="154"/>
    </location>
</feature>
<proteinExistence type="predicted"/>
<accession>A0A8H3J6D4</accession>
<reference evidence="3" key="1">
    <citation type="submission" date="2021-03" db="EMBL/GenBank/DDBJ databases">
        <authorList>
            <person name="Tagirdzhanova G."/>
        </authorList>
    </citation>
    <scope>NUCLEOTIDE SEQUENCE</scope>
</reference>
<sequence>MALRSRFFSDTATATWLKTFGIPIAACLITLTVLYIVYAGTHRKTRNRRIRPDNPRRRARRNRDPETGADTADGDAESVDTLPRYMANGEGSAAPLEQGTGNEHDGVEEGERVKPPPYTVNAGGQIAEAEDGDEQNKGQVGLPVVPAPVHLQSL</sequence>
<comment type="caution">
    <text evidence="3">The sequence shown here is derived from an EMBL/GenBank/DDBJ whole genome shotgun (WGS) entry which is preliminary data.</text>
</comment>
<keyword evidence="2" id="KW-0812">Transmembrane</keyword>
<feature type="transmembrane region" description="Helical" evidence="2">
    <location>
        <begin position="20"/>
        <end position="41"/>
    </location>
</feature>
<evidence type="ECO:0000313" key="4">
    <source>
        <dbReference type="Proteomes" id="UP000664534"/>
    </source>
</evidence>
<gene>
    <name evidence="3" type="ORF">IMSHALPRED_002743</name>
</gene>
<protein>
    <submittedName>
        <fullName evidence="3">Uncharacterized protein</fullName>
    </submittedName>
</protein>
<evidence type="ECO:0000256" key="2">
    <source>
        <dbReference type="SAM" id="Phobius"/>
    </source>
</evidence>
<dbReference type="EMBL" id="CAJPDT010000150">
    <property type="protein sequence ID" value="CAF9941487.1"/>
    <property type="molecule type" value="Genomic_DNA"/>
</dbReference>
<keyword evidence="2" id="KW-0472">Membrane</keyword>
<evidence type="ECO:0000256" key="1">
    <source>
        <dbReference type="SAM" id="MobiDB-lite"/>
    </source>
</evidence>
<keyword evidence="2" id="KW-1133">Transmembrane helix</keyword>
<keyword evidence="4" id="KW-1185">Reference proteome</keyword>
<dbReference type="Proteomes" id="UP000664534">
    <property type="component" value="Unassembled WGS sequence"/>
</dbReference>
<name>A0A8H3J6D4_9LECA</name>
<dbReference type="AlphaFoldDB" id="A0A8H3J6D4"/>
<feature type="compositionally biased region" description="Basic and acidic residues" evidence="1">
    <location>
        <begin position="50"/>
        <end position="66"/>
    </location>
</feature>
<organism evidence="3 4">
    <name type="scientific">Imshaugia aleurites</name>
    <dbReference type="NCBI Taxonomy" id="172621"/>
    <lineage>
        <taxon>Eukaryota</taxon>
        <taxon>Fungi</taxon>
        <taxon>Dikarya</taxon>
        <taxon>Ascomycota</taxon>
        <taxon>Pezizomycotina</taxon>
        <taxon>Lecanoromycetes</taxon>
        <taxon>OSLEUM clade</taxon>
        <taxon>Lecanoromycetidae</taxon>
        <taxon>Lecanorales</taxon>
        <taxon>Lecanorineae</taxon>
        <taxon>Parmeliaceae</taxon>
        <taxon>Imshaugia</taxon>
    </lineage>
</organism>
<feature type="compositionally biased region" description="Basic and acidic residues" evidence="1">
    <location>
        <begin position="102"/>
        <end position="114"/>
    </location>
</feature>
<evidence type="ECO:0000313" key="3">
    <source>
        <dbReference type="EMBL" id="CAF9941487.1"/>
    </source>
</evidence>